<evidence type="ECO:0000256" key="4">
    <source>
        <dbReference type="ARBA" id="ARBA00022692"/>
    </source>
</evidence>
<dbReference type="Pfam" id="PF11203">
    <property type="entry name" value="EccE"/>
    <property type="match status" value="1"/>
</dbReference>
<evidence type="ECO:0000256" key="1">
    <source>
        <dbReference type="ARBA" id="ARBA00004236"/>
    </source>
</evidence>
<comment type="similarity">
    <text evidence="2">Belongs to the EccE family.</text>
</comment>
<evidence type="ECO:0000313" key="10">
    <source>
        <dbReference type="EMBL" id="ODQ85132.1"/>
    </source>
</evidence>
<dbReference type="AlphaFoldDB" id="A0A1E3R6Z1"/>
<feature type="chain" id="PRO_5038726314" evidence="8">
    <location>
        <begin position="19"/>
        <end position="304"/>
    </location>
</feature>
<dbReference type="RefSeq" id="WP_069407652.1">
    <property type="nucleotide sequence ID" value="NZ_MIGZ01000204.1"/>
</dbReference>
<dbReference type="NCBIfam" id="TIGR03923">
    <property type="entry name" value="T7SS_EccE"/>
    <property type="match status" value="1"/>
</dbReference>
<dbReference type="Proteomes" id="UP000094243">
    <property type="component" value="Unassembled WGS sequence"/>
</dbReference>
<evidence type="ECO:0000256" key="7">
    <source>
        <dbReference type="SAM" id="Phobius"/>
    </source>
</evidence>
<evidence type="ECO:0000256" key="5">
    <source>
        <dbReference type="ARBA" id="ARBA00022989"/>
    </source>
</evidence>
<evidence type="ECO:0000256" key="2">
    <source>
        <dbReference type="ARBA" id="ARBA00007759"/>
    </source>
</evidence>
<keyword evidence="4 7" id="KW-0812">Transmembrane</keyword>
<comment type="subcellular location">
    <subcellularLocation>
        <location evidence="1">Cell membrane</location>
    </subcellularLocation>
</comment>
<evidence type="ECO:0000256" key="3">
    <source>
        <dbReference type="ARBA" id="ARBA00022475"/>
    </source>
</evidence>
<evidence type="ECO:0000256" key="6">
    <source>
        <dbReference type="ARBA" id="ARBA00023136"/>
    </source>
</evidence>
<gene>
    <name evidence="10" type="ORF">BHQ17_24480</name>
</gene>
<dbReference type="InterPro" id="IPR021368">
    <property type="entry name" value="T7SS_EccE"/>
</dbReference>
<feature type="transmembrane region" description="Helical" evidence="7">
    <location>
        <begin position="28"/>
        <end position="51"/>
    </location>
</feature>
<organism evidence="10 11">
    <name type="scientific">Mycolicibacterium holsaticum</name>
    <dbReference type="NCBI Taxonomy" id="152142"/>
    <lineage>
        <taxon>Bacteria</taxon>
        <taxon>Bacillati</taxon>
        <taxon>Actinomycetota</taxon>
        <taxon>Actinomycetes</taxon>
        <taxon>Mycobacteriales</taxon>
        <taxon>Mycobacteriaceae</taxon>
        <taxon>Mycolicibacterium</taxon>
    </lineage>
</organism>
<dbReference type="InterPro" id="IPR050051">
    <property type="entry name" value="EccE_dom"/>
</dbReference>
<dbReference type="OrthoDB" id="4760969at2"/>
<keyword evidence="3" id="KW-1003">Cell membrane</keyword>
<keyword evidence="6 7" id="KW-0472">Membrane</keyword>
<comment type="caution">
    <text evidence="10">The sequence shown here is derived from an EMBL/GenBank/DDBJ whole genome shotgun (WGS) entry which is preliminary data.</text>
</comment>
<evidence type="ECO:0000256" key="8">
    <source>
        <dbReference type="SAM" id="SignalP"/>
    </source>
</evidence>
<keyword evidence="8" id="KW-0732">Signal</keyword>
<sequence>MTIRLALTLLAIVAAAMAYPFDSTTDRWVLSVAVAVVVAVFVGWGGLFLATRLARHIAVWRRNHSTPKLQPSNEATVLLRIDDPNAVGLSLPLVAGYVERFGVRCQKVRVTSRDQAGVRTTWISLTLNAADNLTALMARSPELPLLATTEVLGRRLADHLRETGLQAAIVDVADPPAGPGREKWRAVHDEHGVVSAYGIPVDDRLPDRLSEVWSRPTETWTAVEFAGTATHLTVTAVCAFRTPQAVRGVPLAGLTAHPGIQRPLLNALDPRTAERLDLAASPLPTGLLDRIDWPVRSFSELSRT</sequence>
<name>A0A1E3R6Z1_9MYCO</name>
<feature type="domain" description="Type VII secretion system protein EccE" evidence="9">
    <location>
        <begin position="117"/>
        <end position="172"/>
    </location>
</feature>
<proteinExistence type="inferred from homology"/>
<evidence type="ECO:0000259" key="9">
    <source>
        <dbReference type="Pfam" id="PF11203"/>
    </source>
</evidence>
<dbReference type="GO" id="GO:0005886">
    <property type="term" value="C:plasma membrane"/>
    <property type="evidence" value="ECO:0007669"/>
    <property type="project" value="UniProtKB-SubCell"/>
</dbReference>
<reference evidence="11" key="1">
    <citation type="submission" date="2016-09" db="EMBL/GenBank/DDBJ databases">
        <authorList>
            <person name="Greninger A.L."/>
            <person name="Jerome K.R."/>
            <person name="Mcnair B."/>
            <person name="Wallis C."/>
            <person name="Fang F."/>
        </authorList>
    </citation>
    <scope>NUCLEOTIDE SEQUENCE [LARGE SCALE GENOMIC DNA]</scope>
    <source>
        <strain evidence="11">M7</strain>
    </source>
</reference>
<keyword evidence="11" id="KW-1185">Reference proteome</keyword>
<feature type="signal peptide" evidence="8">
    <location>
        <begin position="1"/>
        <end position="18"/>
    </location>
</feature>
<dbReference type="EMBL" id="MIGZ01000204">
    <property type="protein sequence ID" value="ODQ85132.1"/>
    <property type="molecule type" value="Genomic_DNA"/>
</dbReference>
<evidence type="ECO:0000313" key="11">
    <source>
        <dbReference type="Proteomes" id="UP000094243"/>
    </source>
</evidence>
<protein>
    <submittedName>
        <fullName evidence="10">Type VII secretion protein EccE</fullName>
    </submittedName>
</protein>
<keyword evidence="5 7" id="KW-1133">Transmembrane helix</keyword>
<accession>A0A1E3R6Z1</accession>